<reference evidence="1 2" key="1">
    <citation type="submission" date="2023-10" db="EMBL/GenBank/DDBJ databases">
        <authorList>
            <person name="Venkata Ramana C."/>
            <person name="Sasikala C."/>
            <person name="Dhurka M."/>
        </authorList>
    </citation>
    <scope>NUCLEOTIDE SEQUENCE [LARGE SCALE GENOMIC DNA]</scope>
    <source>
        <strain evidence="1 2">KCTC 32151</strain>
    </source>
</reference>
<protein>
    <submittedName>
        <fullName evidence="1">ROK family protein</fullName>
    </submittedName>
</protein>
<dbReference type="InterPro" id="IPR043129">
    <property type="entry name" value="ATPase_NBD"/>
</dbReference>
<accession>A0ABU4AME5</accession>
<dbReference type="Pfam" id="PF00480">
    <property type="entry name" value="ROK"/>
    <property type="match status" value="1"/>
</dbReference>
<dbReference type="InterPro" id="IPR000600">
    <property type="entry name" value="ROK"/>
</dbReference>
<dbReference type="Gene3D" id="3.30.420.40">
    <property type="match status" value="2"/>
</dbReference>
<gene>
    <name evidence="1" type="ORF">R2G56_13620</name>
</gene>
<keyword evidence="2" id="KW-1185">Reference proteome</keyword>
<evidence type="ECO:0000313" key="1">
    <source>
        <dbReference type="EMBL" id="MDV6227331.1"/>
    </source>
</evidence>
<organism evidence="1 2">
    <name type="scientific">Nitratireductor aquimarinus</name>
    <dbReference type="NCBI Taxonomy" id="889300"/>
    <lineage>
        <taxon>Bacteria</taxon>
        <taxon>Pseudomonadati</taxon>
        <taxon>Pseudomonadota</taxon>
        <taxon>Alphaproteobacteria</taxon>
        <taxon>Hyphomicrobiales</taxon>
        <taxon>Phyllobacteriaceae</taxon>
        <taxon>Nitratireductor</taxon>
    </lineage>
</organism>
<dbReference type="PANTHER" id="PTHR18964">
    <property type="entry name" value="ROK (REPRESSOR, ORF, KINASE) FAMILY"/>
    <property type="match status" value="1"/>
</dbReference>
<dbReference type="PANTHER" id="PTHR18964:SF169">
    <property type="entry name" value="N-ACETYLMANNOSAMINE KINASE"/>
    <property type="match status" value="1"/>
</dbReference>
<sequence>MREAQTVLALDIGGTKMLAALVRGETVVDSLKVPTPRDMGGPAQWLEALFAQIEHWKGAYGCVGVAVTGIVDDGLWSPLNRRTLDFPDRFPLLETVGALSGVSAIAANDAQAAAWGEYRFGEAEGNLVFLTVSTGIGGGIVIDGRLRTGLAGHFGLLRGQDFEGAGGDDSALEDHVSGNFIAASAAAQRPGATSHDVFDAAARGAVWANDIIDRSARRVAILCRNIQLTFDPDRIVIGGGIGLAPGYRARIEAQLDHVPERLKPQLVAARLGERAGVVGIADLALQNTTQNQVKQ</sequence>
<dbReference type="EMBL" id="JAWLIP010000006">
    <property type="protein sequence ID" value="MDV6227331.1"/>
    <property type="molecule type" value="Genomic_DNA"/>
</dbReference>
<name>A0ABU4AME5_9HYPH</name>
<comment type="caution">
    <text evidence="1">The sequence shown here is derived from an EMBL/GenBank/DDBJ whole genome shotgun (WGS) entry which is preliminary data.</text>
</comment>
<proteinExistence type="predicted"/>
<dbReference type="SUPFAM" id="SSF53067">
    <property type="entry name" value="Actin-like ATPase domain"/>
    <property type="match status" value="1"/>
</dbReference>
<evidence type="ECO:0000313" key="2">
    <source>
        <dbReference type="Proteomes" id="UP001185659"/>
    </source>
</evidence>
<dbReference type="Proteomes" id="UP001185659">
    <property type="component" value="Unassembled WGS sequence"/>
</dbReference>
<dbReference type="RefSeq" id="WP_317561627.1">
    <property type="nucleotide sequence ID" value="NZ_JAWLIP010000006.1"/>
</dbReference>